<keyword evidence="3" id="KW-1185">Reference proteome</keyword>
<evidence type="ECO:0000256" key="1">
    <source>
        <dbReference type="SAM" id="MobiDB-lite"/>
    </source>
</evidence>
<dbReference type="RefSeq" id="XP_007723866.1">
    <property type="nucleotide sequence ID" value="XM_007725676.1"/>
</dbReference>
<reference evidence="2 3" key="1">
    <citation type="submission" date="2013-03" db="EMBL/GenBank/DDBJ databases">
        <title>The Genome Sequence of Capronia coronata CBS 617.96.</title>
        <authorList>
            <consortium name="The Broad Institute Genomics Platform"/>
            <person name="Cuomo C."/>
            <person name="de Hoog S."/>
            <person name="Gorbushina A."/>
            <person name="Walker B."/>
            <person name="Young S.K."/>
            <person name="Zeng Q."/>
            <person name="Gargeya S."/>
            <person name="Fitzgerald M."/>
            <person name="Haas B."/>
            <person name="Abouelleil A."/>
            <person name="Allen A.W."/>
            <person name="Alvarado L."/>
            <person name="Arachchi H.M."/>
            <person name="Berlin A.M."/>
            <person name="Chapman S.B."/>
            <person name="Gainer-Dewar J."/>
            <person name="Goldberg J."/>
            <person name="Griggs A."/>
            <person name="Gujja S."/>
            <person name="Hansen M."/>
            <person name="Howarth C."/>
            <person name="Imamovic A."/>
            <person name="Ireland A."/>
            <person name="Larimer J."/>
            <person name="McCowan C."/>
            <person name="Murphy C."/>
            <person name="Pearson M."/>
            <person name="Poon T.W."/>
            <person name="Priest M."/>
            <person name="Roberts A."/>
            <person name="Saif S."/>
            <person name="Shea T."/>
            <person name="Sisk P."/>
            <person name="Sykes S."/>
            <person name="Wortman J."/>
            <person name="Nusbaum C."/>
            <person name="Birren B."/>
        </authorList>
    </citation>
    <scope>NUCLEOTIDE SEQUENCE [LARGE SCALE GENOMIC DNA]</scope>
    <source>
        <strain evidence="2 3">CBS 617.96</strain>
    </source>
</reference>
<protein>
    <recommendedName>
        <fullName evidence="4">Transcription factor domain-containing protein</fullName>
    </recommendedName>
</protein>
<dbReference type="Proteomes" id="UP000019484">
    <property type="component" value="Unassembled WGS sequence"/>
</dbReference>
<feature type="region of interest" description="Disordered" evidence="1">
    <location>
        <begin position="24"/>
        <end position="81"/>
    </location>
</feature>
<proteinExistence type="predicted"/>
<evidence type="ECO:0000313" key="2">
    <source>
        <dbReference type="EMBL" id="EXJ87860.1"/>
    </source>
</evidence>
<accession>W9YDZ5</accession>
<comment type="caution">
    <text evidence="2">The sequence shown here is derived from an EMBL/GenBank/DDBJ whole genome shotgun (WGS) entry which is preliminary data.</text>
</comment>
<evidence type="ECO:0000313" key="3">
    <source>
        <dbReference type="Proteomes" id="UP000019484"/>
    </source>
</evidence>
<feature type="compositionally biased region" description="Basic and acidic residues" evidence="1">
    <location>
        <begin position="45"/>
        <end position="57"/>
    </location>
</feature>
<dbReference type="AlphaFoldDB" id="W9YDZ5"/>
<dbReference type="OrthoDB" id="4147160at2759"/>
<feature type="compositionally biased region" description="Polar residues" evidence="1">
    <location>
        <begin position="24"/>
        <end position="40"/>
    </location>
</feature>
<dbReference type="EMBL" id="AMWN01000004">
    <property type="protein sequence ID" value="EXJ87860.1"/>
    <property type="molecule type" value="Genomic_DNA"/>
</dbReference>
<feature type="region of interest" description="Disordered" evidence="1">
    <location>
        <begin position="166"/>
        <end position="190"/>
    </location>
</feature>
<name>W9YDZ5_9EURO</name>
<gene>
    <name evidence="2" type="ORF">A1O1_04787</name>
</gene>
<sequence>MSGPILASPLSATIEVYHPFSHSTADASKGWRSNSVSSKISPMHTIEEETSDQREDAASLSSNPATELGEHNFPQSHKSQHTVAPEIAEYVATIRAAIQVVAESSLSQKIEVGEQEQEDKLAFQSKAGLNAKRSSLILLKDKTRDSMSNVVTRGKRVSKIFTGVFEKNNQPGPQRLPPAPMDRERGSKPYSGRYVFVNSTADKLTRSRDEIFTISSHVSKTHRKWLKDERLKQLNASAGKAVAQRPIPPPQIHLGETRGRLPFPSLHQDAASTAAGSSRLPHQQTWPSLLCARSDQIPSNGMIRYSRDIMSSQHFDSFEGCQENDDQERSSRWKEYPRGPRQLSLMLWKGNSDPFQAAAVQLAPWDYEIIRQAQRFPVFAAWPDNASAVFRAPIADTTNSRIQLPQAIADEAEIHSILASGYHVAAGCSWTKSEVFFGRVLAHKTRSIALLRQKLLKDGFSEGITTVIRLLISLEFETGNVLASLVHLRALWAMSSSMPEILPDAQELLIVSDVWIALSLLKRPQISPSRYDPGGRSLQTFDTAFRLLESEGTDPYLGKTNRAAESVLDARTWGLLDAAHEIVNTKAIMDKIKAATIQQEVVWWMHRRATAVSGLLLTGYVDNTECTEISNPAKGLNVKRDLVAAACLCGILFMNLRFVDSPSNYNFSKTFRQIEPILRMASQVSREVDKQEHGVTYLWLLFMCAMGSDVYAARGDIPYSGWPAREFCRLCARFDLKDEGAIAATLGQLHYYPQMDDFIKALRSFTGESLDMPLISWSKWCDILNHYQP</sequence>
<dbReference type="GeneID" id="19159665"/>
<organism evidence="2 3">
    <name type="scientific">Capronia coronata CBS 617.96</name>
    <dbReference type="NCBI Taxonomy" id="1182541"/>
    <lineage>
        <taxon>Eukaryota</taxon>
        <taxon>Fungi</taxon>
        <taxon>Dikarya</taxon>
        <taxon>Ascomycota</taxon>
        <taxon>Pezizomycotina</taxon>
        <taxon>Eurotiomycetes</taxon>
        <taxon>Chaetothyriomycetidae</taxon>
        <taxon>Chaetothyriales</taxon>
        <taxon>Herpotrichiellaceae</taxon>
        <taxon>Capronia</taxon>
    </lineage>
</organism>
<dbReference type="HOGENOM" id="CLU_019654_0_0_1"/>
<evidence type="ECO:0008006" key="4">
    <source>
        <dbReference type="Google" id="ProtNLM"/>
    </source>
</evidence>
<feature type="region of interest" description="Disordered" evidence="1">
    <location>
        <begin position="237"/>
        <end position="262"/>
    </location>
</feature>